<organism evidence="1 2">
    <name type="scientific">Pseudomonas oryzihabitans</name>
    <dbReference type="NCBI Taxonomy" id="47885"/>
    <lineage>
        <taxon>Bacteria</taxon>
        <taxon>Pseudomonadati</taxon>
        <taxon>Pseudomonadota</taxon>
        <taxon>Gammaproteobacteria</taxon>
        <taxon>Pseudomonadales</taxon>
        <taxon>Pseudomonadaceae</taxon>
        <taxon>Pseudomonas</taxon>
    </lineage>
</organism>
<evidence type="ECO:0000313" key="2">
    <source>
        <dbReference type="Proteomes" id="UP001268036"/>
    </source>
</evidence>
<dbReference type="NCBIfam" id="TIGR01634">
    <property type="entry name" value="tail_P2_I"/>
    <property type="match status" value="1"/>
</dbReference>
<reference evidence="1" key="1">
    <citation type="submission" date="2023-08" db="EMBL/GenBank/DDBJ databases">
        <title>Functional and genomic diversity of the sorghum phyllosphere microbiome.</title>
        <authorList>
            <person name="Shade A."/>
        </authorList>
    </citation>
    <scope>NUCLEOTIDE SEQUENCE</scope>
    <source>
        <strain evidence="1">SORGH_AS_0201</strain>
    </source>
</reference>
<accession>A0AAJ2EVF6</accession>
<evidence type="ECO:0000313" key="1">
    <source>
        <dbReference type="EMBL" id="MDR6233534.1"/>
    </source>
</evidence>
<proteinExistence type="predicted"/>
<sequence length="213" mass="23646">MRDLLPPNSTHLERRLAQVGSAISEVPVPTRTVWNPDTAPAEQLPWLAWALSVDAWDPLWSENQKRQTIRASLQVHRSKGTFGAIKDALAALGFPIRVQEWYQQTPPGQPGTFRLLIEVDQMGVPNSSALRFLPVVEAAKNLRSHLDTIELHIATKARTYHGAVTAAGFELTIRPSDTQYAALEPGFVQAESGLQQLTNVDLVQALELKKWLT</sequence>
<dbReference type="RefSeq" id="WP_309756536.1">
    <property type="nucleotide sequence ID" value="NZ_JAVJAF010000001.1"/>
</dbReference>
<dbReference type="EMBL" id="JAVJAF010000001">
    <property type="protein sequence ID" value="MDR6233534.1"/>
    <property type="molecule type" value="Genomic_DNA"/>
</dbReference>
<dbReference type="InterPro" id="IPR006521">
    <property type="entry name" value="Tail_protein_I"/>
</dbReference>
<protein>
    <submittedName>
        <fullName evidence="1">Phage tail P2-like protein</fullName>
    </submittedName>
</protein>
<dbReference type="AlphaFoldDB" id="A0AAJ2EVF6"/>
<dbReference type="Proteomes" id="UP001268036">
    <property type="component" value="Unassembled WGS sequence"/>
</dbReference>
<name>A0AAJ2EVF6_9PSED</name>
<comment type="caution">
    <text evidence="1">The sequence shown here is derived from an EMBL/GenBank/DDBJ whole genome shotgun (WGS) entry which is preliminary data.</text>
</comment>
<gene>
    <name evidence="1" type="ORF">QE440_001275</name>
</gene>
<dbReference type="Pfam" id="PF09684">
    <property type="entry name" value="Tail_P2_I"/>
    <property type="match status" value="1"/>
</dbReference>